<dbReference type="PANTHER" id="PTHR33332">
    <property type="entry name" value="REVERSE TRANSCRIPTASE DOMAIN-CONTAINING PROTEIN"/>
    <property type="match status" value="1"/>
</dbReference>
<organism evidence="1">
    <name type="scientific">Cacopsylla melanoneura</name>
    <dbReference type="NCBI Taxonomy" id="428564"/>
    <lineage>
        <taxon>Eukaryota</taxon>
        <taxon>Metazoa</taxon>
        <taxon>Ecdysozoa</taxon>
        <taxon>Arthropoda</taxon>
        <taxon>Hexapoda</taxon>
        <taxon>Insecta</taxon>
        <taxon>Pterygota</taxon>
        <taxon>Neoptera</taxon>
        <taxon>Paraneoptera</taxon>
        <taxon>Hemiptera</taxon>
        <taxon>Sternorrhyncha</taxon>
        <taxon>Psylloidea</taxon>
        <taxon>Psyllidae</taxon>
        <taxon>Psyllinae</taxon>
        <taxon>Cacopsylla</taxon>
    </lineage>
</organism>
<name>A0A8D8XT38_9HEMI</name>
<evidence type="ECO:0008006" key="2">
    <source>
        <dbReference type="Google" id="ProtNLM"/>
    </source>
</evidence>
<reference evidence="1" key="1">
    <citation type="submission" date="2021-05" db="EMBL/GenBank/DDBJ databases">
        <authorList>
            <person name="Alioto T."/>
            <person name="Alioto T."/>
            <person name="Gomez Garrido J."/>
        </authorList>
    </citation>
    <scope>NUCLEOTIDE SEQUENCE</scope>
</reference>
<dbReference type="AlphaFoldDB" id="A0A8D8XT38"/>
<dbReference type="EMBL" id="HBUF01345076">
    <property type="protein sequence ID" value="CAG6708478.1"/>
    <property type="molecule type" value="Transcribed_RNA"/>
</dbReference>
<protein>
    <recommendedName>
        <fullName evidence="2">Reverse transcriptase domain-containing protein</fullName>
    </recommendedName>
</protein>
<accession>A0A8D8XT38</accession>
<sequence length="290" mass="34379">MLMMVFSYADDACICYVGDDWESTFTLASNDLQTIYNWYTSMTLQLNLDKSNYMTFSITSTGQPPEQLTLTIPLSDNQTTTLQKLTSTRYLGIILDQHLKWSPHIQTLQTKLRHLMHIFSNLRRVCSKNILRMVYHALVQSLLQYCICSWGGAYTNAINPLKRGQNIILRIILHKDRLFHTKTLYSLLDVFPLTDIYMYKMTLYSIKYDHLWPRQITTYNTRRSRQDLVQIRRVNKSLAQRHFYYLGLKLYNIIPQNIKMWKERPLLLKLKTQEFIKQSDLTIEKLLPMT</sequence>
<evidence type="ECO:0000313" key="1">
    <source>
        <dbReference type="EMBL" id="CAG6708478.1"/>
    </source>
</evidence>
<proteinExistence type="predicted"/>